<sequence length="41" mass="4644">MSSTYNSRPQAAEIMVDGNQAHLIKARATFADLWRLEKLLP</sequence>
<name>A0A378MTH1_MANHA</name>
<dbReference type="EMBL" id="UGPN01000002">
    <property type="protein sequence ID" value="STY59532.1"/>
    <property type="molecule type" value="Genomic_DNA"/>
</dbReference>
<dbReference type="AlphaFoldDB" id="A0A378MTH1"/>
<evidence type="ECO:0000313" key="2">
    <source>
        <dbReference type="EMBL" id="STY59532.1"/>
    </source>
</evidence>
<comment type="cofactor">
    <cofactor evidence="1">
        <name>pyridoxal 5'-phosphate</name>
        <dbReference type="ChEBI" id="CHEBI:597326"/>
    </cofactor>
</comment>
<dbReference type="InterPro" id="IPR009006">
    <property type="entry name" value="Ala_racemase/Decarboxylase_C"/>
</dbReference>
<keyword evidence="2" id="KW-0456">Lyase</keyword>
<dbReference type="EC" id="4.1.1.20" evidence="2"/>
<accession>A0A378MTH1</accession>
<protein>
    <submittedName>
        <fullName evidence="2">Diaminopimelate decarboxylase</fullName>
        <ecNumber evidence="2">4.1.1.20</ecNumber>
    </submittedName>
</protein>
<reference evidence="2 3" key="1">
    <citation type="submission" date="2018-06" db="EMBL/GenBank/DDBJ databases">
        <authorList>
            <consortium name="Pathogen Informatics"/>
            <person name="Doyle S."/>
        </authorList>
    </citation>
    <scope>NUCLEOTIDE SEQUENCE [LARGE SCALE GENOMIC DNA]</scope>
    <source>
        <strain evidence="2 3">NCTC10638</strain>
    </source>
</reference>
<evidence type="ECO:0000256" key="1">
    <source>
        <dbReference type="ARBA" id="ARBA00001933"/>
    </source>
</evidence>
<dbReference type="Gene3D" id="2.40.37.10">
    <property type="entry name" value="Lyase, Ornithine Decarboxylase, Chain A, domain 1"/>
    <property type="match status" value="1"/>
</dbReference>
<dbReference type="Proteomes" id="UP000254802">
    <property type="component" value="Unassembled WGS sequence"/>
</dbReference>
<dbReference type="SUPFAM" id="SSF50621">
    <property type="entry name" value="Alanine racemase C-terminal domain-like"/>
    <property type="match status" value="1"/>
</dbReference>
<gene>
    <name evidence="2" type="primary">lysA_2</name>
    <name evidence="2" type="ORF">NCTC10638_00703</name>
</gene>
<organism evidence="2 3">
    <name type="scientific">Mannheimia haemolytica</name>
    <name type="common">Pasteurella haemolytica</name>
    <dbReference type="NCBI Taxonomy" id="75985"/>
    <lineage>
        <taxon>Bacteria</taxon>
        <taxon>Pseudomonadati</taxon>
        <taxon>Pseudomonadota</taxon>
        <taxon>Gammaproteobacteria</taxon>
        <taxon>Pasteurellales</taxon>
        <taxon>Pasteurellaceae</taxon>
        <taxon>Mannheimia</taxon>
    </lineage>
</organism>
<evidence type="ECO:0000313" key="3">
    <source>
        <dbReference type="Proteomes" id="UP000254802"/>
    </source>
</evidence>
<proteinExistence type="predicted"/>
<dbReference type="GO" id="GO:0008836">
    <property type="term" value="F:diaminopimelate decarboxylase activity"/>
    <property type="evidence" value="ECO:0007669"/>
    <property type="project" value="UniProtKB-EC"/>
</dbReference>